<dbReference type="Proteomes" id="UP001151760">
    <property type="component" value="Unassembled WGS sequence"/>
</dbReference>
<keyword evidence="3" id="KW-1185">Reference proteome</keyword>
<gene>
    <name evidence="2" type="ORF">Tco_0705121</name>
</gene>
<feature type="compositionally biased region" description="Basic and acidic residues" evidence="1">
    <location>
        <begin position="281"/>
        <end position="293"/>
    </location>
</feature>
<organism evidence="2 3">
    <name type="scientific">Tanacetum coccineum</name>
    <dbReference type="NCBI Taxonomy" id="301880"/>
    <lineage>
        <taxon>Eukaryota</taxon>
        <taxon>Viridiplantae</taxon>
        <taxon>Streptophyta</taxon>
        <taxon>Embryophyta</taxon>
        <taxon>Tracheophyta</taxon>
        <taxon>Spermatophyta</taxon>
        <taxon>Magnoliopsida</taxon>
        <taxon>eudicotyledons</taxon>
        <taxon>Gunneridae</taxon>
        <taxon>Pentapetalae</taxon>
        <taxon>asterids</taxon>
        <taxon>campanulids</taxon>
        <taxon>Asterales</taxon>
        <taxon>Asteraceae</taxon>
        <taxon>Asteroideae</taxon>
        <taxon>Anthemideae</taxon>
        <taxon>Anthemidinae</taxon>
        <taxon>Tanacetum</taxon>
    </lineage>
</organism>
<reference evidence="2" key="2">
    <citation type="submission" date="2022-01" db="EMBL/GenBank/DDBJ databases">
        <authorList>
            <person name="Yamashiro T."/>
            <person name="Shiraishi A."/>
            <person name="Satake H."/>
            <person name="Nakayama K."/>
        </authorList>
    </citation>
    <scope>NUCLEOTIDE SEQUENCE</scope>
</reference>
<feature type="region of interest" description="Disordered" evidence="1">
    <location>
        <begin position="226"/>
        <end position="326"/>
    </location>
</feature>
<evidence type="ECO:0000256" key="1">
    <source>
        <dbReference type="SAM" id="MobiDB-lite"/>
    </source>
</evidence>
<evidence type="ECO:0000313" key="2">
    <source>
        <dbReference type="EMBL" id="GJS72280.1"/>
    </source>
</evidence>
<feature type="compositionally biased region" description="Basic and acidic residues" evidence="1">
    <location>
        <begin position="315"/>
        <end position="326"/>
    </location>
</feature>
<evidence type="ECO:0000313" key="3">
    <source>
        <dbReference type="Proteomes" id="UP001151760"/>
    </source>
</evidence>
<dbReference type="EMBL" id="BQNB010010068">
    <property type="protein sequence ID" value="GJS72280.1"/>
    <property type="molecule type" value="Genomic_DNA"/>
</dbReference>
<protein>
    <submittedName>
        <fullName evidence="2">Uncharacterized protein</fullName>
    </submittedName>
</protein>
<sequence length="326" mass="37768">MAQQQEQQIIPTDQLVSTRYQSIRRCNNYAVLHNIPCPVECKIVGLIMIDHALSLLSLQQQMFQLFTYNNFRRQSAKSDILKTLFILRVVNRVHVDYATLIWWDFLHCIQHKKYQIQYPRFTKLIIAYSIKKFPSIPPRLEEDYHSIKDDILLYKEYMKMFVGVDVPAIHPQPVKSTQGTNRTPSAYRTPISTTITGDVVQNKQNRKQTVDETILPKPSLKIRVKQFQSSITPIPTPTYDDDDSGNKIEPGSHKEHPEIVDDGDENEKEKKDDKNDDDVNDDHTNHTLDETHEMGSLGTRNEKMQTPIPSHLRSLRTDLSSKKNLS</sequence>
<reference evidence="2" key="1">
    <citation type="journal article" date="2022" name="Int. J. Mol. Sci.">
        <title>Draft Genome of Tanacetum Coccineum: Genomic Comparison of Closely Related Tanacetum-Family Plants.</title>
        <authorList>
            <person name="Yamashiro T."/>
            <person name="Shiraishi A."/>
            <person name="Nakayama K."/>
            <person name="Satake H."/>
        </authorList>
    </citation>
    <scope>NUCLEOTIDE SEQUENCE</scope>
</reference>
<proteinExistence type="predicted"/>
<comment type="caution">
    <text evidence="2">The sequence shown here is derived from an EMBL/GenBank/DDBJ whole genome shotgun (WGS) entry which is preliminary data.</text>
</comment>
<accession>A0ABQ4Y5M2</accession>
<feature type="compositionally biased region" description="Basic and acidic residues" evidence="1">
    <location>
        <begin position="244"/>
        <end position="259"/>
    </location>
</feature>
<name>A0ABQ4Y5M2_9ASTR</name>